<proteinExistence type="predicted"/>
<sequence>MVDGDRDKTSNHARGGAGGQVCEGACARTQGDAGGLSSFALKMVAIVGMTANHAAYLFDAQLPFAARCLLYAAGGLTFPVMAFLLVEGYRHTSNVKKYALRLGVFAVVSQIPYVLFLAGDANVLFTLLIGLGVLYAHDHVANRAAFWALSAAALFASLVCDWGFVGVVMIFLFKVLGAGTQRDAETCGGEADGGDFVPAALKTPLGAVAAPVLLVVVADGLPLLATLATGVSTAGDWSLLPFVLYPMVGCTLTIPLLRAYRGRRGLPMKWFFYAYYPLHIAVLGVAHLVLFGTMPTY</sequence>
<keyword evidence="2" id="KW-1133">Transmembrane helix</keyword>
<feature type="transmembrane region" description="Helical" evidence="2">
    <location>
        <begin position="39"/>
        <end position="58"/>
    </location>
</feature>
<keyword evidence="2" id="KW-0472">Membrane</keyword>
<keyword evidence="2" id="KW-0812">Transmembrane</keyword>
<feature type="compositionally biased region" description="Basic and acidic residues" evidence="1">
    <location>
        <begin position="1"/>
        <end position="10"/>
    </location>
</feature>
<evidence type="ECO:0000313" key="3">
    <source>
        <dbReference type="EMBL" id="MBC2887991.1"/>
    </source>
</evidence>
<name>A0A842JBW6_9ACTN</name>
<reference evidence="3 4" key="1">
    <citation type="submission" date="2020-08" db="EMBL/GenBank/DDBJ databases">
        <authorList>
            <person name="Liu C."/>
            <person name="Sun Q."/>
        </authorList>
    </citation>
    <scope>NUCLEOTIDE SEQUENCE [LARGE SCALE GENOMIC DNA]</scope>
    <source>
        <strain evidence="3 4">N22</strain>
    </source>
</reference>
<feature type="transmembrane region" description="Helical" evidence="2">
    <location>
        <begin position="121"/>
        <end position="137"/>
    </location>
</feature>
<comment type="caution">
    <text evidence="3">The sequence shown here is derived from an EMBL/GenBank/DDBJ whole genome shotgun (WGS) entry which is preliminary data.</text>
</comment>
<dbReference type="EMBL" id="JACMSE010000001">
    <property type="protein sequence ID" value="MBC2887991.1"/>
    <property type="molecule type" value="Genomic_DNA"/>
</dbReference>
<feature type="region of interest" description="Disordered" evidence="1">
    <location>
        <begin position="1"/>
        <end position="20"/>
    </location>
</feature>
<feature type="transmembrane region" description="Helical" evidence="2">
    <location>
        <begin position="272"/>
        <end position="294"/>
    </location>
</feature>
<keyword evidence="4" id="KW-1185">Reference proteome</keyword>
<dbReference type="Pfam" id="PF05857">
    <property type="entry name" value="TraX"/>
    <property type="match status" value="2"/>
</dbReference>
<feature type="transmembrane region" description="Helical" evidence="2">
    <location>
        <begin position="144"/>
        <end position="173"/>
    </location>
</feature>
<feature type="transmembrane region" description="Helical" evidence="2">
    <location>
        <begin position="64"/>
        <end position="86"/>
    </location>
</feature>
<organism evidence="3 4">
    <name type="scientific">Gordonibacter massiliensis</name>
    <name type="common">ex Traore et al. 2017</name>
    <dbReference type="NCBI Taxonomy" id="1841863"/>
    <lineage>
        <taxon>Bacteria</taxon>
        <taxon>Bacillati</taxon>
        <taxon>Actinomycetota</taxon>
        <taxon>Coriobacteriia</taxon>
        <taxon>Eggerthellales</taxon>
        <taxon>Eggerthellaceae</taxon>
        <taxon>Gordonibacter</taxon>
    </lineage>
</organism>
<dbReference type="RefSeq" id="WP_185904004.1">
    <property type="nucleotide sequence ID" value="NZ_JACMSE010000001.1"/>
</dbReference>
<protein>
    <submittedName>
        <fullName evidence="3">Conjugal transfer protein TraX</fullName>
    </submittedName>
</protein>
<dbReference type="InterPro" id="IPR008875">
    <property type="entry name" value="TraX"/>
</dbReference>
<evidence type="ECO:0000256" key="1">
    <source>
        <dbReference type="SAM" id="MobiDB-lite"/>
    </source>
</evidence>
<evidence type="ECO:0000313" key="4">
    <source>
        <dbReference type="Proteomes" id="UP000587396"/>
    </source>
</evidence>
<dbReference type="AlphaFoldDB" id="A0A842JBW6"/>
<accession>A0A842JBW6</accession>
<dbReference type="Proteomes" id="UP000587396">
    <property type="component" value="Unassembled WGS sequence"/>
</dbReference>
<gene>
    <name evidence="3" type="ORF">H7313_01260</name>
</gene>
<feature type="transmembrane region" description="Helical" evidence="2">
    <location>
        <begin position="242"/>
        <end position="260"/>
    </location>
</feature>
<evidence type="ECO:0000256" key="2">
    <source>
        <dbReference type="SAM" id="Phobius"/>
    </source>
</evidence>